<evidence type="ECO:0000313" key="3">
    <source>
        <dbReference type="Proteomes" id="UP001054945"/>
    </source>
</evidence>
<evidence type="ECO:0000256" key="1">
    <source>
        <dbReference type="SAM" id="MobiDB-lite"/>
    </source>
</evidence>
<reference evidence="2 3" key="1">
    <citation type="submission" date="2021-06" db="EMBL/GenBank/DDBJ databases">
        <title>Caerostris extrusa draft genome.</title>
        <authorList>
            <person name="Kono N."/>
            <person name="Arakawa K."/>
        </authorList>
    </citation>
    <scope>NUCLEOTIDE SEQUENCE [LARGE SCALE GENOMIC DNA]</scope>
</reference>
<dbReference type="Proteomes" id="UP001054945">
    <property type="component" value="Unassembled WGS sequence"/>
</dbReference>
<dbReference type="AlphaFoldDB" id="A0AAV4UN52"/>
<gene>
    <name evidence="2" type="ORF">CEXT_764331</name>
</gene>
<evidence type="ECO:0000313" key="2">
    <source>
        <dbReference type="EMBL" id="GIY59172.1"/>
    </source>
</evidence>
<comment type="caution">
    <text evidence="2">The sequence shown here is derived from an EMBL/GenBank/DDBJ whole genome shotgun (WGS) entry which is preliminary data.</text>
</comment>
<name>A0AAV4UN52_CAEEX</name>
<protein>
    <submittedName>
        <fullName evidence="2">Uncharacterized protein</fullName>
    </submittedName>
</protein>
<organism evidence="2 3">
    <name type="scientific">Caerostris extrusa</name>
    <name type="common">Bark spider</name>
    <name type="synonym">Caerostris bankana</name>
    <dbReference type="NCBI Taxonomy" id="172846"/>
    <lineage>
        <taxon>Eukaryota</taxon>
        <taxon>Metazoa</taxon>
        <taxon>Ecdysozoa</taxon>
        <taxon>Arthropoda</taxon>
        <taxon>Chelicerata</taxon>
        <taxon>Arachnida</taxon>
        <taxon>Araneae</taxon>
        <taxon>Araneomorphae</taxon>
        <taxon>Entelegynae</taxon>
        <taxon>Araneoidea</taxon>
        <taxon>Araneidae</taxon>
        <taxon>Caerostris</taxon>
    </lineage>
</organism>
<proteinExistence type="predicted"/>
<dbReference type="EMBL" id="BPLR01013175">
    <property type="protein sequence ID" value="GIY59172.1"/>
    <property type="molecule type" value="Genomic_DNA"/>
</dbReference>
<feature type="compositionally biased region" description="Basic and acidic residues" evidence="1">
    <location>
        <begin position="80"/>
        <end position="90"/>
    </location>
</feature>
<keyword evidence="3" id="KW-1185">Reference proteome</keyword>
<feature type="region of interest" description="Disordered" evidence="1">
    <location>
        <begin position="79"/>
        <end position="98"/>
    </location>
</feature>
<sequence>MDLQKNIWGRFLLEGISLLKVFREGKNCRLCTRDKLPDTLSGETILFGRYIVNGMVGGDRFQIERLMFSLSRYITRRVSRKDGGKKDKFSGEALESSF</sequence>
<accession>A0AAV4UN52</accession>